<feature type="domain" description="YqgF/RNase H-like" evidence="7">
    <location>
        <begin position="34"/>
        <end position="140"/>
    </location>
</feature>
<evidence type="ECO:0000256" key="1">
    <source>
        <dbReference type="ARBA" id="ARBA00022490"/>
    </source>
</evidence>
<dbReference type="EC" id="3.1.-.-" evidence="5"/>
<dbReference type="GO" id="GO:0000967">
    <property type="term" value="P:rRNA 5'-end processing"/>
    <property type="evidence" value="ECO:0007669"/>
    <property type="project" value="UniProtKB-UniRule"/>
</dbReference>
<comment type="caution">
    <text evidence="8">The sequence shown here is derived from an EMBL/GenBank/DDBJ whole genome shotgun (WGS) entry which is preliminary data.</text>
</comment>
<dbReference type="PANTHER" id="PTHR33317">
    <property type="entry name" value="POLYNUCLEOTIDYL TRANSFERASE, RIBONUCLEASE H-LIKE SUPERFAMILY PROTEIN"/>
    <property type="match status" value="1"/>
</dbReference>
<dbReference type="SMART" id="SM00732">
    <property type="entry name" value="YqgFc"/>
    <property type="match status" value="1"/>
</dbReference>
<dbReference type="RefSeq" id="WP_060775677.1">
    <property type="nucleotide sequence ID" value="NZ_CBDRLD010000001.1"/>
</dbReference>
<dbReference type="InterPro" id="IPR012337">
    <property type="entry name" value="RNaseH-like_sf"/>
</dbReference>
<dbReference type="Proteomes" id="UP001205867">
    <property type="component" value="Unassembled WGS sequence"/>
</dbReference>
<dbReference type="Gene3D" id="3.30.420.140">
    <property type="entry name" value="YqgF/RNase H-like domain"/>
    <property type="match status" value="1"/>
</dbReference>
<comment type="function">
    <text evidence="5">Could be a nuclease involved in processing of the 5'-end of pre-16S rRNA.</text>
</comment>
<evidence type="ECO:0000313" key="8">
    <source>
        <dbReference type="EMBL" id="MCV7627993.1"/>
    </source>
</evidence>
<dbReference type="SUPFAM" id="SSF53098">
    <property type="entry name" value="Ribonuclease H-like"/>
    <property type="match status" value="1"/>
</dbReference>
<dbReference type="GO" id="GO:0004518">
    <property type="term" value="F:nuclease activity"/>
    <property type="evidence" value="ECO:0007669"/>
    <property type="project" value="UniProtKB-KW"/>
</dbReference>
<dbReference type="EMBL" id="JALXKZ020000001">
    <property type="protein sequence ID" value="MCV7627993.1"/>
    <property type="molecule type" value="Genomic_DNA"/>
</dbReference>
<dbReference type="PANTHER" id="PTHR33317:SF4">
    <property type="entry name" value="POLYNUCLEOTIDYL TRANSFERASE, RIBONUCLEASE H-LIKE SUPERFAMILY PROTEIN"/>
    <property type="match status" value="1"/>
</dbReference>
<dbReference type="GO" id="GO:0005829">
    <property type="term" value="C:cytosol"/>
    <property type="evidence" value="ECO:0007669"/>
    <property type="project" value="TreeGrafter"/>
</dbReference>
<protein>
    <recommendedName>
        <fullName evidence="5">Putative pre-16S rRNA nuclease</fullName>
        <ecNumber evidence="5">3.1.-.-</ecNumber>
    </recommendedName>
</protein>
<feature type="region of interest" description="Disordered" evidence="6">
    <location>
        <begin position="1"/>
        <end position="27"/>
    </location>
</feature>
<dbReference type="AlphaFoldDB" id="A0AAP3AHI2"/>
<evidence type="ECO:0000256" key="6">
    <source>
        <dbReference type="SAM" id="MobiDB-lite"/>
    </source>
</evidence>
<evidence type="ECO:0000256" key="3">
    <source>
        <dbReference type="ARBA" id="ARBA00022722"/>
    </source>
</evidence>
<evidence type="ECO:0000259" key="7">
    <source>
        <dbReference type="SMART" id="SM00732"/>
    </source>
</evidence>
<dbReference type="HAMAP" id="MF_00651">
    <property type="entry name" value="Nuclease_YqgF"/>
    <property type="match status" value="1"/>
</dbReference>
<dbReference type="CDD" id="cd16964">
    <property type="entry name" value="YqgF"/>
    <property type="match status" value="1"/>
</dbReference>
<reference evidence="8" key="1">
    <citation type="submission" date="2023-06" db="EMBL/GenBank/DDBJ databases">
        <title>lsaBGC provides a comprehensive framework for evolutionary analysis of biosynthetic gene clusters within focal taxa.</title>
        <authorList>
            <person name="Salamzade R."/>
            <person name="Sandstrom S."/>
            <person name="Kalan L.R."/>
        </authorList>
    </citation>
    <scope>NUCLEOTIDE SEQUENCE</scope>
    <source>
        <strain evidence="8">P3-SID899</strain>
    </source>
</reference>
<accession>A0AAP3AHI2</accession>
<dbReference type="InterPro" id="IPR005227">
    <property type="entry name" value="YqgF"/>
</dbReference>
<keyword evidence="4 5" id="KW-0378">Hydrolase</keyword>
<keyword evidence="3 5" id="KW-0540">Nuclease</keyword>
<gene>
    <name evidence="8" type="primary">ruvX</name>
    <name evidence="8" type="ORF">M3A82_001335</name>
</gene>
<proteinExistence type="inferred from homology"/>
<keyword evidence="1 5" id="KW-0963">Cytoplasm</keyword>
<evidence type="ECO:0000256" key="2">
    <source>
        <dbReference type="ARBA" id="ARBA00022517"/>
    </source>
</evidence>
<evidence type="ECO:0000313" key="9">
    <source>
        <dbReference type="Proteomes" id="UP001205867"/>
    </source>
</evidence>
<name>A0AAP3AHI2_MICLU</name>
<dbReference type="NCBIfam" id="TIGR00250">
    <property type="entry name" value="RNAse_H_YqgF"/>
    <property type="match status" value="1"/>
</dbReference>
<dbReference type="InterPro" id="IPR006641">
    <property type="entry name" value="YqgF/RNaseH-like_dom"/>
</dbReference>
<evidence type="ECO:0000256" key="4">
    <source>
        <dbReference type="ARBA" id="ARBA00022801"/>
    </source>
</evidence>
<dbReference type="Pfam" id="PF03652">
    <property type="entry name" value="RuvX"/>
    <property type="match status" value="1"/>
</dbReference>
<evidence type="ECO:0000256" key="5">
    <source>
        <dbReference type="HAMAP-Rule" id="MF_00651"/>
    </source>
</evidence>
<comment type="subcellular location">
    <subcellularLocation>
        <location evidence="5">Cytoplasm</location>
    </subcellularLocation>
</comment>
<keyword evidence="2 5" id="KW-0690">Ribosome biogenesis</keyword>
<dbReference type="GO" id="GO:0016788">
    <property type="term" value="F:hydrolase activity, acting on ester bonds"/>
    <property type="evidence" value="ECO:0007669"/>
    <property type="project" value="UniProtKB-UniRule"/>
</dbReference>
<organism evidence="8 9">
    <name type="scientific">Micrococcus luteus</name>
    <name type="common">Micrococcus lysodeikticus</name>
    <dbReference type="NCBI Taxonomy" id="1270"/>
    <lineage>
        <taxon>Bacteria</taxon>
        <taxon>Bacillati</taxon>
        <taxon>Actinomycetota</taxon>
        <taxon>Actinomycetes</taxon>
        <taxon>Micrococcales</taxon>
        <taxon>Micrococcaceae</taxon>
        <taxon>Micrococcus</taxon>
    </lineage>
</organism>
<sequence>MRSTPSSPRCARPEADVSAGQDGAAVASDAVRRGRTLGVDVGRARVGVASADPDGLIATPVATLRRDARRRRDVDELVAHARELDVVAVYVGLPVNLRGEHTPSTQDALDYADAVAAALVEVSHPVPVRLVDERLSTVSAQAGLRAAGRSVKDSRGVIDQAAAVAILQAAVDEQRRTGRWAGQDREQIR</sequence>
<comment type="similarity">
    <text evidence="5">Belongs to the YqgF HJR family.</text>
</comment>
<dbReference type="InterPro" id="IPR037027">
    <property type="entry name" value="YqgF/RNaseH-like_dom_sf"/>
</dbReference>